<comment type="caution">
    <text evidence="9">The sequence shown here is derived from an EMBL/GenBank/DDBJ whole genome shotgun (WGS) entry which is preliminary data.</text>
</comment>
<sequence length="624" mass="72279">MCGITGIWCFNEVGRFQMTNLEKSTRSLEHRGPDDHGTWNDHLVGLGHRRLSIIDTSDLGHQPMQILDGRYIMVFNGEIFNYQQLRKELESKGVRFESETDTEVIMHLYAQEGKACLSRLNGFFALAIYDTQKKTCLIARDRIGIKPLLYYQDEFKVLFASEMQAILAYGMDQKVDKDALHYYLQLNYTPAPLTMVEGVKKLMPGECIEIIDQEIRLSRYYHVDETRSPLTELSYEQAIKELKSRLDASVQKRMMADVPLGAFLSGGIDSSVISSLAARHTDHLSTFSIGFEGNKFFDETQYAEAVAKKIGSNHTTFRLSNDEIFSNLDDFVRHIDEPFADSSSLPVYILSKKTRRHVTVALSGDGADEIFSGYNKHAAWYEMENGGLKSLMIKLMLPMASRMPKSRSGFLANKMRQVMRYEEAKKLSPKDRYWFLASLGSAEQSNNLVREPSLDSEYFERWMTGMNEYKDINDLMKMDAAFVLPNDMLKKVDMMSMAAGLEVRVPFLDHELVEFVQRLPFEYKINGKMRKRILQDTYRDILPPELYRRPKKGFEMPLLDWLKSSLRGELDQYLFDQERIEDGGVFNWNQIKNLREKLHSSNPEDSHAHVWALYVFQKWHSRHF</sequence>
<dbReference type="CDD" id="cd01991">
    <property type="entry name" value="Asn_synthase_B_C"/>
    <property type="match status" value="1"/>
</dbReference>
<dbReference type="InterPro" id="IPR006426">
    <property type="entry name" value="Asn_synth_AEB"/>
</dbReference>
<dbReference type="InterPro" id="IPR033738">
    <property type="entry name" value="AsnB_N"/>
</dbReference>
<evidence type="ECO:0000313" key="10">
    <source>
        <dbReference type="Proteomes" id="UP001300692"/>
    </source>
</evidence>
<dbReference type="SUPFAM" id="SSF52402">
    <property type="entry name" value="Adenine nucleotide alpha hydrolases-like"/>
    <property type="match status" value="1"/>
</dbReference>
<dbReference type="PANTHER" id="PTHR43284:SF1">
    <property type="entry name" value="ASPARAGINE SYNTHETASE"/>
    <property type="match status" value="1"/>
</dbReference>
<keyword evidence="5" id="KW-0067">ATP-binding</keyword>
<evidence type="ECO:0000256" key="7">
    <source>
        <dbReference type="ARBA" id="ARBA00048741"/>
    </source>
</evidence>
<evidence type="ECO:0000256" key="6">
    <source>
        <dbReference type="ARBA" id="ARBA00022962"/>
    </source>
</evidence>
<dbReference type="EC" id="6.3.5.4" evidence="3"/>
<evidence type="ECO:0000256" key="2">
    <source>
        <dbReference type="ARBA" id="ARBA00005752"/>
    </source>
</evidence>
<evidence type="ECO:0000259" key="8">
    <source>
        <dbReference type="PROSITE" id="PS51278"/>
    </source>
</evidence>
<comment type="catalytic activity">
    <reaction evidence="7">
        <text>L-aspartate + L-glutamine + ATP + H2O = L-asparagine + L-glutamate + AMP + diphosphate + H(+)</text>
        <dbReference type="Rhea" id="RHEA:12228"/>
        <dbReference type="ChEBI" id="CHEBI:15377"/>
        <dbReference type="ChEBI" id="CHEBI:15378"/>
        <dbReference type="ChEBI" id="CHEBI:29985"/>
        <dbReference type="ChEBI" id="CHEBI:29991"/>
        <dbReference type="ChEBI" id="CHEBI:30616"/>
        <dbReference type="ChEBI" id="CHEBI:33019"/>
        <dbReference type="ChEBI" id="CHEBI:58048"/>
        <dbReference type="ChEBI" id="CHEBI:58359"/>
        <dbReference type="ChEBI" id="CHEBI:456215"/>
        <dbReference type="EC" id="6.3.5.4"/>
    </reaction>
</comment>
<keyword evidence="6" id="KW-0315">Glutamine amidotransferase</keyword>
<dbReference type="InterPro" id="IPR001962">
    <property type="entry name" value="Asn_synthase"/>
</dbReference>
<feature type="domain" description="Glutamine amidotransferase type-2" evidence="8">
    <location>
        <begin position="2"/>
        <end position="213"/>
    </location>
</feature>
<dbReference type="InterPro" id="IPR051786">
    <property type="entry name" value="ASN_synthetase/amidase"/>
</dbReference>
<proteinExistence type="inferred from homology"/>
<comment type="pathway">
    <text evidence="1">Amino-acid biosynthesis; L-asparagine biosynthesis; L-asparagine from L-aspartate (L-Gln route): step 1/1.</text>
</comment>
<keyword evidence="4" id="KW-0547">Nucleotide-binding</keyword>
<dbReference type="RefSeq" id="WP_264138879.1">
    <property type="nucleotide sequence ID" value="NZ_JAOYOD010000001.1"/>
</dbReference>
<evidence type="ECO:0000256" key="4">
    <source>
        <dbReference type="ARBA" id="ARBA00022741"/>
    </source>
</evidence>
<evidence type="ECO:0000313" key="9">
    <source>
        <dbReference type="EMBL" id="MCV9388055.1"/>
    </source>
</evidence>
<gene>
    <name evidence="9" type="primary">asnB</name>
    <name evidence="9" type="ORF">N7U62_15335</name>
</gene>
<dbReference type="Gene3D" id="3.40.50.620">
    <property type="entry name" value="HUPs"/>
    <property type="match status" value="1"/>
</dbReference>
<dbReference type="Pfam" id="PF00733">
    <property type="entry name" value="Asn_synthase"/>
    <property type="match status" value="1"/>
</dbReference>
<dbReference type="EMBL" id="JAOYOD010000001">
    <property type="protein sequence ID" value="MCV9388055.1"/>
    <property type="molecule type" value="Genomic_DNA"/>
</dbReference>
<dbReference type="InterPro" id="IPR014729">
    <property type="entry name" value="Rossmann-like_a/b/a_fold"/>
</dbReference>
<protein>
    <recommendedName>
        <fullName evidence="3">asparagine synthase (glutamine-hydrolyzing)</fullName>
        <ecNumber evidence="3">6.3.5.4</ecNumber>
    </recommendedName>
</protein>
<dbReference type="InterPro" id="IPR017932">
    <property type="entry name" value="GATase_2_dom"/>
</dbReference>
<keyword evidence="9" id="KW-0436">Ligase</keyword>
<comment type="similarity">
    <text evidence="2">Belongs to the asparagine synthetase family.</text>
</comment>
<reference evidence="9 10" key="1">
    <citation type="submission" date="2022-10" db="EMBL/GenBank/DDBJ databases">
        <title>Comparative genomics and taxonomic characterization of three novel marine species of genus Reichenbachiella exhibiting antioxidant and polysaccharide degradation activities.</title>
        <authorList>
            <person name="Muhammad N."/>
            <person name="Lee Y.-J."/>
            <person name="Ko J."/>
            <person name="Kim S.-G."/>
        </authorList>
    </citation>
    <scope>NUCLEOTIDE SEQUENCE [LARGE SCALE GENOMIC DNA]</scope>
    <source>
        <strain evidence="9 10">ABR2-5</strain>
    </source>
</reference>
<evidence type="ECO:0000256" key="1">
    <source>
        <dbReference type="ARBA" id="ARBA00005187"/>
    </source>
</evidence>
<dbReference type="Gene3D" id="3.60.20.10">
    <property type="entry name" value="Glutamine Phosphoribosylpyrophosphate, subunit 1, domain 1"/>
    <property type="match status" value="1"/>
</dbReference>
<dbReference type="CDD" id="cd00712">
    <property type="entry name" value="AsnB"/>
    <property type="match status" value="1"/>
</dbReference>
<dbReference type="InterPro" id="IPR029055">
    <property type="entry name" value="Ntn_hydrolases_N"/>
</dbReference>
<keyword evidence="10" id="KW-1185">Reference proteome</keyword>
<evidence type="ECO:0000256" key="3">
    <source>
        <dbReference type="ARBA" id="ARBA00012737"/>
    </source>
</evidence>
<name>A0ABT3CWH3_9BACT</name>
<organism evidence="9 10">
    <name type="scientific">Reichenbachiella ulvae</name>
    <dbReference type="NCBI Taxonomy" id="2980104"/>
    <lineage>
        <taxon>Bacteria</taxon>
        <taxon>Pseudomonadati</taxon>
        <taxon>Bacteroidota</taxon>
        <taxon>Cytophagia</taxon>
        <taxon>Cytophagales</taxon>
        <taxon>Reichenbachiellaceae</taxon>
        <taxon>Reichenbachiella</taxon>
    </lineage>
</organism>
<accession>A0ABT3CWH3</accession>
<dbReference type="Proteomes" id="UP001300692">
    <property type="component" value="Unassembled WGS sequence"/>
</dbReference>
<dbReference type="NCBIfam" id="TIGR01536">
    <property type="entry name" value="asn_synth_AEB"/>
    <property type="match status" value="1"/>
</dbReference>
<evidence type="ECO:0000256" key="5">
    <source>
        <dbReference type="ARBA" id="ARBA00022840"/>
    </source>
</evidence>
<dbReference type="PIRSF" id="PIRSF001589">
    <property type="entry name" value="Asn_synthetase_glu-h"/>
    <property type="match status" value="1"/>
</dbReference>
<dbReference type="Pfam" id="PF13537">
    <property type="entry name" value="GATase_7"/>
    <property type="match status" value="1"/>
</dbReference>
<dbReference type="PROSITE" id="PS51278">
    <property type="entry name" value="GATASE_TYPE_2"/>
    <property type="match status" value="1"/>
</dbReference>
<dbReference type="SUPFAM" id="SSF56235">
    <property type="entry name" value="N-terminal nucleophile aminohydrolases (Ntn hydrolases)"/>
    <property type="match status" value="1"/>
</dbReference>
<dbReference type="PANTHER" id="PTHR43284">
    <property type="entry name" value="ASPARAGINE SYNTHETASE (GLUTAMINE-HYDROLYZING)"/>
    <property type="match status" value="1"/>
</dbReference>
<dbReference type="GO" id="GO:0004066">
    <property type="term" value="F:asparagine synthase (glutamine-hydrolyzing) activity"/>
    <property type="evidence" value="ECO:0007669"/>
    <property type="project" value="UniProtKB-EC"/>
</dbReference>